<gene>
    <name evidence="5" type="ORF">A2928_02875</name>
</gene>
<comment type="caution">
    <text evidence="5">The sequence shown here is derived from an EMBL/GenBank/DDBJ whole genome shotgun (WGS) entry which is preliminary data.</text>
</comment>
<evidence type="ECO:0000259" key="4">
    <source>
        <dbReference type="PROSITE" id="PS51766"/>
    </source>
</evidence>
<feature type="compositionally biased region" description="Gly residues" evidence="1">
    <location>
        <begin position="195"/>
        <end position="205"/>
    </location>
</feature>
<dbReference type="InterPro" id="IPR003961">
    <property type="entry name" value="FN3_dom"/>
</dbReference>
<dbReference type="PROSITE" id="PS50853">
    <property type="entry name" value="FN3"/>
    <property type="match status" value="1"/>
</dbReference>
<dbReference type="CDD" id="cd00063">
    <property type="entry name" value="FN3"/>
    <property type="match status" value="1"/>
</dbReference>
<evidence type="ECO:0000256" key="2">
    <source>
        <dbReference type="SAM" id="SignalP"/>
    </source>
</evidence>
<evidence type="ECO:0000313" key="5">
    <source>
        <dbReference type="EMBL" id="OHA34763.1"/>
    </source>
</evidence>
<dbReference type="InterPro" id="IPR016134">
    <property type="entry name" value="Dockerin_dom"/>
</dbReference>
<proteinExistence type="predicted"/>
<dbReference type="SUPFAM" id="SSF63446">
    <property type="entry name" value="Type I dockerin domain"/>
    <property type="match status" value="1"/>
</dbReference>
<dbReference type="InterPro" id="IPR036439">
    <property type="entry name" value="Dockerin_dom_sf"/>
</dbReference>
<dbReference type="Gene3D" id="1.10.1330.10">
    <property type="entry name" value="Dockerin domain"/>
    <property type="match status" value="1"/>
</dbReference>
<dbReference type="GO" id="GO:0000272">
    <property type="term" value="P:polysaccharide catabolic process"/>
    <property type="evidence" value="ECO:0007669"/>
    <property type="project" value="InterPro"/>
</dbReference>
<feature type="chain" id="PRO_5009583800" description="Fibronectin type-III domain-containing protein" evidence="2">
    <location>
        <begin position="30"/>
        <end position="463"/>
    </location>
</feature>
<dbReference type="PROSITE" id="PS51766">
    <property type="entry name" value="DOCKERIN"/>
    <property type="match status" value="1"/>
</dbReference>
<organism evidence="5 6">
    <name type="scientific">Candidatus Taylorbacteria bacterium RIFCSPLOWO2_01_FULL_45_15b</name>
    <dbReference type="NCBI Taxonomy" id="1802319"/>
    <lineage>
        <taxon>Bacteria</taxon>
        <taxon>Candidatus Tayloriibacteriota</taxon>
    </lineage>
</organism>
<evidence type="ECO:0000256" key="1">
    <source>
        <dbReference type="SAM" id="MobiDB-lite"/>
    </source>
</evidence>
<feature type="domain" description="Dockerin" evidence="4">
    <location>
        <begin position="402"/>
        <end position="463"/>
    </location>
</feature>
<dbReference type="SUPFAM" id="SSF49265">
    <property type="entry name" value="Fibronectin type III"/>
    <property type="match status" value="1"/>
</dbReference>
<dbReference type="AlphaFoldDB" id="A0A1G2NFB8"/>
<dbReference type="Gene3D" id="2.60.40.10">
    <property type="entry name" value="Immunoglobulins"/>
    <property type="match status" value="2"/>
</dbReference>
<reference evidence="5 6" key="1">
    <citation type="journal article" date="2016" name="Nat. Commun.">
        <title>Thousands of microbial genomes shed light on interconnected biogeochemical processes in an aquifer system.</title>
        <authorList>
            <person name="Anantharaman K."/>
            <person name="Brown C.T."/>
            <person name="Hug L.A."/>
            <person name="Sharon I."/>
            <person name="Castelle C.J."/>
            <person name="Probst A.J."/>
            <person name="Thomas B.C."/>
            <person name="Singh A."/>
            <person name="Wilkins M.J."/>
            <person name="Karaoz U."/>
            <person name="Brodie E.L."/>
            <person name="Williams K.H."/>
            <person name="Hubbard S.S."/>
            <person name="Banfield J.F."/>
        </authorList>
    </citation>
    <scope>NUCLEOTIDE SEQUENCE [LARGE SCALE GENOMIC DNA]</scope>
</reference>
<dbReference type="Proteomes" id="UP000176221">
    <property type="component" value="Unassembled WGS sequence"/>
</dbReference>
<feature type="signal peptide" evidence="2">
    <location>
        <begin position="1"/>
        <end position="29"/>
    </location>
</feature>
<dbReference type="InterPro" id="IPR036116">
    <property type="entry name" value="FN3_sf"/>
</dbReference>
<evidence type="ECO:0008006" key="7">
    <source>
        <dbReference type="Google" id="ProtNLM"/>
    </source>
</evidence>
<dbReference type="STRING" id="1802319.A2928_02875"/>
<accession>A0A1G2NFB8</accession>
<feature type="region of interest" description="Disordered" evidence="1">
    <location>
        <begin position="173"/>
        <end position="220"/>
    </location>
</feature>
<feature type="domain" description="Fibronectin type-III" evidence="3">
    <location>
        <begin position="83"/>
        <end position="178"/>
    </location>
</feature>
<evidence type="ECO:0000259" key="3">
    <source>
        <dbReference type="PROSITE" id="PS50853"/>
    </source>
</evidence>
<dbReference type="InterPro" id="IPR013783">
    <property type="entry name" value="Ig-like_fold"/>
</dbReference>
<name>A0A1G2NFB8_9BACT</name>
<keyword evidence="2" id="KW-0732">Signal</keyword>
<protein>
    <recommendedName>
        <fullName evidence="7">Fibronectin type-III domain-containing protein</fullName>
    </recommendedName>
</protein>
<feature type="compositionally biased region" description="Pro residues" evidence="1">
    <location>
        <begin position="181"/>
        <end position="194"/>
    </location>
</feature>
<evidence type="ECO:0000313" key="6">
    <source>
        <dbReference type="Proteomes" id="UP000176221"/>
    </source>
</evidence>
<dbReference type="EMBL" id="MHRX01000007">
    <property type="protein sequence ID" value="OHA34763.1"/>
    <property type="molecule type" value="Genomic_DNA"/>
</dbReference>
<sequence length="463" mass="48515">MVLGRLKLKHLFFVALLMLCILHARNVSAQNFTSTTYTILNPLLAPGDYSTSTSFRLTSTRSQFSIGTSTATTYGVRAGFLYFPFATTPAVSATAGDAQVSLTWTSASAGLGWTVGGYNVGRSTVSSGPYTFTSVGNVLAATVSSLTNGTAYYFVVQALDSFGNSIATSTEVSATPAGAVSPPPPTPTPTPPPSGGGGGGGGGGASPPAPSPTPTPAGTADTAVIFSGRAYPSTEVTLLKDATVAAKTIAGGDAKFEITLKGMSAGSYTFSLYGTDTYGNRSSLFTFPVTLTLGATVRIGGIFIAPTVDVDKSEVKKGDTVRIFGQTSNDAEVVISVHSEEEFLVKTTSDTDGIYFYNFDTTPLEIGPHTSKSKAIVANEISTFGKSVAFKVGTQSIDKSKRKILKGDLNYDGHVNLIDYSIGAFWYKRTLSEAFKPVEAEALNNDQVLNLTDFSIMAYYWTG</sequence>